<dbReference type="InterPro" id="IPR001878">
    <property type="entry name" value="Znf_CCHC"/>
</dbReference>
<accession>A0A8J5QRI3</accession>
<gene>
    <name evidence="4" type="ORF">J8A68_000290</name>
</gene>
<feature type="compositionally biased region" description="Basic and acidic residues" evidence="2">
    <location>
        <begin position="118"/>
        <end position="137"/>
    </location>
</feature>
<organism evidence="4 5">
    <name type="scientific">[Candida] subhashii</name>
    <dbReference type="NCBI Taxonomy" id="561895"/>
    <lineage>
        <taxon>Eukaryota</taxon>
        <taxon>Fungi</taxon>
        <taxon>Dikarya</taxon>
        <taxon>Ascomycota</taxon>
        <taxon>Saccharomycotina</taxon>
        <taxon>Pichiomycetes</taxon>
        <taxon>Debaryomycetaceae</taxon>
        <taxon>Spathaspora</taxon>
    </lineage>
</organism>
<evidence type="ECO:0000259" key="3">
    <source>
        <dbReference type="PROSITE" id="PS50158"/>
    </source>
</evidence>
<dbReference type="Proteomes" id="UP000694255">
    <property type="component" value="Unassembled WGS sequence"/>
</dbReference>
<keyword evidence="1" id="KW-0862">Zinc</keyword>
<keyword evidence="1" id="KW-0479">Metal-binding</keyword>
<dbReference type="GO" id="GO:0008270">
    <property type="term" value="F:zinc ion binding"/>
    <property type="evidence" value="ECO:0007669"/>
    <property type="project" value="UniProtKB-KW"/>
</dbReference>
<reference evidence="4 5" key="1">
    <citation type="journal article" date="2021" name="DNA Res.">
        <title>Genome analysis of Candida subhashii reveals its hybrid nature and dual mitochondrial genome conformations.</title>
        <authorList>
            <person name="Mixao V."/>
            <person name="Hegedusova E."/>
            <person name="Saus E."/>
            <person name="Pryszcz L.P."/>
            <person name="Cillingova A."/>
            <person name="Nosek J."/>
            <person name="Gabaldon T."/>
        </authorList>
    </citation>
    <scope>NUCLEOTIDE SEQUENCE [LARGE SCALE GENOMIC DNA]</scope>
    <source>
        <strain evidence="4 5">CBS 10753</strain>
    </source>
</reference>
<dbReference type="EMBL" id="JAGSYN010000036">
    <property type="protein sequence ID" value="KAG7666178.1"/>
    <property type="molecule type" value="Genomic_DNA"/>
</dbReference>
<name>A0A8J5QRI3_9ASCO</name>
<proteinExistence type="predicted"/>
<protein>
    <recommendedName>
        <fullName evidence="3">CCHC-type domain-containing protein</fullName>
    </recommendedName>
</protein>
<keyword evidence="1" id="KW-0863">Zinc-finger</keyword>
<keyword evidence="5" id="KW-1185">Reference proteome</keyword>
<dbReference type="AlphaFoldDB" id="A0A8J5QRI3"/>
<sequence length="494" mass="56958">MTGATLVDTQPSNNIETIPIVQPNPPVMVEKKLNVLNGQRASRSTFNSEKKVSKSQNINKTISSQSQTHIFDVKYRVPKSQFTFQLNPSHGSSTHKRNSVGEDKSRIDEMNLSMSQLDLHDSQDDPNRKKQSEGGRIELKMPHVMNPTQEVEKKFYDRYIHLHSLGENGRSHEEQNEYSKFDSRQFPQLKLLWSLVDFATWLRNLLKRKFDYQIPDFLLRHSIISAAANLKNKELITWVRLATSSNALNRTRPIRYLYILTQVERAILRKRKYVSPEIPTEIKNAFSMYAEDEESLIVAVDMAISSHIDDGKKIGFGQWILIWRMLWMDASEVMRALQYKLDPDTWNTLNLIRDANEETLVKHGTLDIDFEECWKKVSGSIVFILSVCDIDVINKYNPRACIHCGKRGHKWSNCVLWTNSITKPKSPAPRHGRSWGIACNAEVKKKDIVPQNMLVEDPPKVSNKDEVLQRRILVPQTRKIKDASMLPQVPKADQ</sequence>
<dbReference type="GeneID" id="73467091"/>
<dbReference type="GO" id="GO:0003676">
    <property type="term" value="F:nucleic acid binding"/>
    <property type="evidence" value="ECO:0007669"/>
    <property type="project" value="InterPro"/>
</dbReference>
<evidence type="ECO:0000256" key="1">
    <source>
        <dbReference type="PROSITE-ProRule" id="PRU00047"/>
    </source>
</evidence>
<dbReference type="PROSITE" id="PS50158">
    <property type="entry name" value="ZF_CCHC"/>
    <property type="match status" value="1"/>
</dbReference>
<comment type="caution">
    <text evidence="4">The sequence shown here is derived from an EMBL/GenBank/DDBJ whole genome shotgun (WGS) entry which is preliminary data.</text>
</comment>
<evidence type="ECO:0000313" key="4">
    <source>
        <dbReference type="EMBL" id="KAG7666178.1"/>
    </source>
</evidence>
<dbReference type="RefSeq" id="XP_049266410.1">
    <property type="nucleotide sequence ID" value="XM_049406726.1"/>
</dbReference>
<feature type="domain" description="CCHC-type" evidence="3">
    <location>
        <begin position="401"/>
        <end position="414"/>
    </location>
</feature>
<evidence type="ECO:0000313" key="5">
    <source>
        <dbReference type="Proteomes" id="UP000694255"/>
    </source>
</evidence>
<feature type="region of interest" description="Disordered" evidence="2">
    <location>
        <begin position="116"/>
        <end position="137"/>
    </location>
</feature>
<evidence type="ECO:0000256" key="2">
    <source>
        <dbReference type="SAM" id="MobiDB-lite"/>
    </source>
</evidence>